<keyword evidence="1" id="KW-0175">Coiled coil</keyword>
<keyword evidence="4" id="KW-1185">Reference proteome</keyword>
<proteinExistence type="predicted"/>
<reference evidence="3 4" key="1">
    <citation type="submission" date="2014-11" db="EMBL/GenBank/DDBJ databases">
        <authorList>
            <person name="Zhu J."/>
            <person name="Qi W."/>
            <person name="Song R."/>
        </authorList>
    </citation>
    <scope>NUCLEOTIDE SEQUENCE [LARGE SCALE GENOMIC DNA]</scope>
</reference>
<dbReference type="InParanoid" id="A0A0G4GTK1"/>
<name>A0A0G4GTK1_VITBC</name>
<evidence type="ECO:0000313" key="4">
    <source>
        <dbReference type="Proteomes" id="UP000041254"/>
    </source>
</evidence>
<feature type="region of interest" description="Disordered" evidence="2">
    <location>
        <begin position="1"/>
        <end position="44"/>
    </location>
</feature>
<feature type="coiled-coil region" evidence="1">
    <location>
        <begin position="48"/>
        <end position="103"/>
    </location>
</feature>
<dbReference type="Proteomes" id="UP000041254">
    <property type="component" value="Unassembled WGS sequence"/>
</dbReference>
<organism evidence="3 4">
    <name type="scientific">Vitrella brassicaformis (strain CCMP3155)</name>
    <dbReference type="NCBI Taxonomy" id="1169540"/>
    <lineage>
        <taxon>Eukaryota</taxon>
        <taxon>Sar</taxon>
        <taxon>Alveolata</taxon>
        <taxon>Colpodellida</taxon>
        <taxon>Vitrellaceae</taxon>
        <taxon>Vitrella</taxon>
    </lineage>
</organism>
<sequence length="327" mass="35725">MHRFEQPSPAEQGPPATAPDFNDLYPSIAPPPPYSPGLAPSSPRIMTLEQAGDQIAQAEETARAASEENRQLKDQVAALEAQIETLQAKVDTQEAEGQALKESNAADRAAITAIKAAIEKGWADSLLTCEQHAALFEWLGAKRLTAVYRSSRDGTTLDDLLGCVGTRTGLAIIIKKDTYLFGVYINAGLQLPDDRSRLLPYWTLSWWARRDVCCDVWFFSLAGHFPKPTKMNITRQQIVDVAGRKYGNTSAVIEAGVPLSYLVHHHLVHLRLGEFPETGITSCYQYTPSENVPAGYTGERDEGGNALLGGSKYSMADEIEVLHVAGQ</sequence>
<dbReference type="VEuPathDB" id="CryptoDB:Vbra_10285"/>
<dbReference type="CDD" id="cd14686">
    <property type="entry name" value="bZIP"/>
    <property type="match status" value="1"/>
</dbReference>
<evidence type="ECO:0000256" key="2">
    <source>
        <dbReference type="SAM" id="MobiDB-lite"/>
    </source>
</evidence>
<dbReference type="PhylomeDB" id="A0A0G4GTK1"/>
<protein>
    <recommendedName>
        <fullName evidence="5">TLDc domain-containing protein</fullName>
    </recommendedName>
</protein>
<evidence type="ECO:0000256" key="1">
    <source>
        <dbReference type="SAM" id="Coils"/>
    </source>
</evidence>
<gene>
    <name evidence="3" type="ORF">Vbra_10285</name>
</gene>
<dbReference type="EMBL" id="CDMY01000802">
    <property type="protein sequence ID" value="CEM34050.1"/>
    <property type="molecule type" value="Genomic_DNA"/>
</dbReference>
<evidence type="ECO:0008006" key="5">
    <source>
        <dbReference type="Google" id="ProtNLM"/>
    </source>
</evidence>
<dbReference type="AlphaFoldDB" id="A0A0G4GTK1"/>
<dbReference type="Gene3D" id="1.20.5.340">
    <property type="match status" value="1"/>
</dbReference>
<accession>A0A0G4GTK1</accession>
<evidence type="ECO:0000313" key="3">
    <source>
        <dbReference type="EMBL" id="CEM34050.1"/>
    </source>
</evidence>
<dbReference type="OrthoDB" id="26679at2759"/>